<evidence type="ECO:0000313" key="2">
    <source>
        <dbReference type="Proteomes" id="UP001649230"/>
    </source>
</evidence>
<dbReference type="RefSeq" id="WP_235122057.1">
    <property type="nucleotide sequence ID" value="NZ_CP090978.1"/>
</dbReference>
<organism evidence="1 2">
    <name type="scientific">Paenibacillus hexagrammi</name>
    <dbReference type="NCBI Taxonomy" id="2908839"/>
    <lineage>
        <taxon>Bacteria</taxon>
        <taxon>Bacillati</taxon>
        <taxon>Bacillota</taxon>
        <taxon>Bacilli</taxon>
        <taxon>Bacillales</taxon>
        <taxon>Paenibacillaceae</taxon>
        <taxon>Paenibacillus</taxon>
    </lineage>
</organism>
<sequence>MSDNNIQGCPAPQNITLVQRLQPLLGRTVTVFTPGFPQLTKTTGKLSNVTATTFTVGTNQIFFQTSFFIVLRHPVKHVKPFDLTATAEEIGSLTGKLIRVGKDFVEFVQVPGKKDVPTLFPLNFFTEVRCEREHDE</sequence>
<reference evidence="1 2" key="1">
    <citation type="journal article" date="2024" name="Int. J. Syst. Evol. Microbiol.">
        <title>Paenibacillus hexagrammi sp. nov., a novel bacterium isolated from the gut content of Hexagrammos agrammus.</title>
        <authorList>
            <person name="Jung H.K."/>
            <person name="Kim D.G."/>
            <person name="Zin H."/>
            <person name="Park J."/>
            <person name="Jung H."/>
            <person name="Kim Y.O."/>
            <person name="Kong H.J."/>
            <person name="Kim J.W."/>
            <person name="Kim Y.S."/>
        </authorList>
    </citation>
    <scope>NUCLEOTIDE SEQUENCE [LARGE SCALE GENOMIC DNA]</scope>
    <source>
        <strain evidence="1 2">YPD9-1</strain>
    </source>
</reference>
<dbReference type="Proteomes" id="UP001649230">
    <property type="component" value="Chromosome"/>
</dbReference>
<dbReference type="EMBL" id="CP090978">
    <property type="protein sequence ID" value="UJF35491.1"/>
    <property type="molecule type" value="Genomic_DNA"/>
</dbReference>
<proteinExistence type="predicted"/>
<evidence type="ECO:0000313" key="1">
    <source>
        <dbReference type="EMBL" id="UJF35491.1"/>
    </source>
</evidence>
<keyword evidence="2" id="KW-1185">Reference proteome</keyword>
<gene>
    <name evidence="1" type="ORF">L0M14_10530</name>
</gene>
<name>A0ABY3SR78_9BACL</name>
<accession>A0ABY3SR78</accession>
<protein>
    <submittedName>
        <fullName evidence="1">Uncharacterized protein</fullName>
    </submittedName>
</protein>